<dbReference type="SMART" id="SM00358">
    <property type="entry name" value="DSRM"/>
    <property type="match status" value="1"/>
</dbReference>
<evidence type="ECO:0000256" key="7">
    <source>
        <dbReference type="ARBA" id="ARBA00035187"/>
    </source>
</evidence>
<feature type="compositionally biased region" description="Low complexity" evidence="8">
    <location>
        <begin position="40"/>
        <end position="49"/>
    </location>
</feature>
<comment type="similarity">
    <text evidence="6">Belongs to the ribonuclease III family. Mitochondrion-specific ribosomal protein mL44 subfamily.</text>
</comment>
<evidence type="ECO:0000256" key="5">
    <source>
        <dbReference type="ARBA" id="ARBA00023274"/>
    </source>
</evidence>
<dbReference type="PANTHER" id="PTHR11207">
    <property type="entry name" value="RIBONUCLEASE III"/>
    <property type="match status" value="1"/>
</dbReference>
<dbReference type="Pfam" id="PF22892">
    <property type="entry name" value="DSRM_MRPL44"/>
    <property type="match status" value="1"/>
</dbReference>
<dbReference type="Gene3D" id="3.30.160.20">
    <property type="match status" value="1"/>
</dbReference>
<dbReference type="AlphaFoldDB" id="A0A1Z5T361"/>
<dbReference type="Proteomes" id="UP000194280">
    <property type="component" value="Unassembled WGS sequence"/>
</dbReference>
<dbReference type="GO" id="GO:0003735">
    <property type="term" value="F:structural constituent of ribosome"/>
    <property type="evidence" value="ECO:0007669"/>
    <property type="project" value="TreeGrafter"/>
</dbReference>
<feature type="region of interest" description="Disordered" evidence="8">
    <location>
        <begin position="279"/>
        <end position="326"/>
    </location>
</feature>
<dbReference type="PROSITE" id="PS50142">
    <property type="entry name" value="RNASE_3_2"/>
    <property type="match status" value="1"/>
</dbReference>
<feature type="compositionally biased region" description="Polar residues" evidence="8">
    <location>
        <begin position="313"/>
        <end position="326"/>
    </location>
</feature>
<dbReference type="InterPro" id="IPR036389">
    <property type="entry name" value="RNase_III_sf"/>
</dbReference>
<keyword evidence="3" id="KW-0689">Ribosomal protein</keyword>
<evidence type="ECO:0000256" key="4">
    <source>
        <dbReference type="ARBA" id="ARBA00023128"/>
    </source>
</evidence>
<feature type="region of interest" description="Disordered" evidence="8">
    <location>
        <begin position="1"/>
        <end position="20"/>
    </location>
</feature>
<dbReference type="InterPro" id="IPR014720">
    <property type="entry name" value="dsRBD_dom"/>
</dbReference>
<keyword evidence="11" id="KW-1185">Reference proteome</keyword>
<dbReference type="GO" id="GO:0005739">
    <property type="term" value="C:mitochondrion"/>
    <property type="evidence" value="ECO:0007669"/>
    <property type="project" value="TreeGrafter"/>
</dbReference>
<dbReference type="PANTHER" id="PTHR11207:SF32">
    <property type="entry name" value="LARGE RIBOSOMAL SUBUNIT PROTEIN ML44"/>
    <property type="match status" value="1"/>
</dbReference>
<keyword evidence="4" id="KW-0496">Mitochondrion</keyword>
<organism evidence="10 11">
    <name type="scientific">Hortaea werneckii EXF-2000</name>
    <dbReference type="NCBI Taxonomy" id="1157616"/>
    <lineage>
        <taxon>Eukaryota</taxon>
        <taxon>Fungi</taxon>
        <taxon>Dikarya</taxon>
        <taxon>Ascomycota</taxon>
        <taxon>Pezizomycotina</taxon>
        <taxon>Dothideomycetes</taxon>
        <taxon>Dothideomycetidae</taxon>
        <taxon>Mycosphaerellales</taxon>
        <taxon>Teratosphaeriaceae</taxon>
        <taxon>Hortaea</taxon>
    </lineage>
</organism>
<dbReference type="Gene3D" id="1.10.1520.10">
    <property type="entry name" value="Ribonuclease III domain"/>
    <property type="match status" value="1"/>
</dbReference>
<evidence type="ECO:0000256" key="2">
    <source>
        <dbReference type="ARBA" id="ARBA00022884"/>
    </source>
</evidence>
<evidence type="ECO:0000259" key="9">
    <source>
        <dbReference type="PROSITE" id="PS50142"/>
    </source>
</evidence>
<feature type="region of interest" description="Disordered" evidence="8">
    <location>
        <begin position="34"/>
        <end position="100"/>
    </location>
</feature>
<dbReference type="GO" id="GO:0003725">
    <property type="term" value="F:double-stranded RNA binding"/>
    <property type="evidence" value="ECO:0007669"/>
    <property type="project" value="InterPro"/>
</dbReference>
<dbReference type="InterPro" id="IPR044444">
    <property type="entry name" value="Ribosomal_mL44_DSRM_metazoa"/>
</dbReference>
<reference evidence="10 11" key="1">
    <citation type="submission" date="2017-01" db="EMBL/GenBank/DDBJ databases">
        <title>The recent genome duplication of the halophilic yeast Hortaea werneckii: insights from long-read sequencing.</title>
        <authorList>
            <person name="Sinha S."/>
            <person name="Flibotte S."/>
            <person name="Neira M."/>
            <person name="Lenassi M."/>
            <person name="Gostincar C."/>
            <person name="Stajich J.E."/>
            <person name="Nislow C.E."/>
        </authorList>
    </citation>
    <scope>NUCLEOTIDE SEQUENCE [LARGE SCALE GENOMIC DNA]</scope>
    <source>
        <strain evidence="10 11">EXF-2000</strain>
    </source>
</reference>
<protein>
    <recommendedName>
        <fullName evidence="7">Large ribosomal subunit protein mL44</fullName>
    </recommendedName>
</protein>
<dbReference type="InterPro" id="IPR044443">
    <property type="entry name" value="Ribosomal_mL44_DSRM_fung"/>
</dbReference>
<evidence type="ECO:0000256" key="3">
    <source>
        <dbReference type="ARBA" id="ARBA00022980"/>
    </source>
</evidence>
<keyword evidence="2" id="KW-0694">RNA-binding</keyword>
<comment type="subcellular location">
    <subcellularLocation>
        <location evidence="1">Mitochondrion</location>
    </subcellularLocation>
</comment>
<dbReference type="FunCoup" id="A0A1Z5T361">
    <property type="interactions" value="694"/>
</dbReference>
<comment type="caution">
    <text evidence="10">The sequence shown here is derived from an EMBL/GenBank/DDBJ whole genome shotgun (WGS) entry which is preliminary data.</text>
</comment>
<name>A0A1Z5T361_HORWE</name>
<sequence>MKRLRLERWASQIQQPPRNPRLYLQRSFAHDARAPRREWQIQQPQQQQQNHWRDQSRGAITRRHASTAASASAPVENAAWETPPTDSINHDSAPPASSTALFTPSHLRATQSAKLSALHARLSLPSKLPLQTLARCLIDPSADPRPAYNNASLAILGQDLLGYYTSEYLTCRYPRLPMPVLFAAQYAYAGNATLGAMRAEWGVEAVAAPGPEVDPGLLQLKRTIPGNAMQEGEMRRIKDMPQARRLGSGRRNEDWNYRRGTTSRIVRDDQFGDLHTDLPAAEEHQPYPGAAISQPGGSETSPGAEQPAPLDLTNPSSSSSADPHPTTLETASASFIRALVGALYLHAGIPAAKHFHASHILSRHLPLSPLFAFTHPTRDLSRLCAREGLEPPVARLLSETGRHSRTPVFVVGVYSGKEKLGEGVGSSLNEGRVRAAGNALRGWYLYSPPESEVVVPSEVEGAVGGAGNGEGEGGRRARKWKPQMVDIGEIIT</sequence>
<dbReference type="VEuPathDB" id="FungiDB:BTJ68_10083"/>
<accession>A0A1Z5T361</accession>
<feature type="compositionally biased region" description="Basic and acidic residues" evidence="8">
    <location>
        <begin position="232"/>
        <end position="242"/>
    </location>
</feature>
<dbReference type="InterPro" id="IPR000999">
    <property type="entry name" value="RNase_III_dom"/>
</dbReference>
<dbReference type="GO" id="GO:0004525">
    <property type="term" value="F:ribonuclease III activity"/>
    <property type="evidence" value="ECO:0007669"/>
    <property type="project" value="InterPro"/>
</dbReference>
<feature type="domain" description="RNase III" evidence="9">
    <location>
        <begin position="115"/>
        <end position="203"/>
    </location>
</feature>
<dbReference type="SUPFAM" id="SSF69065">
    <property type="entry name" value="RNase III domain-like"/>
    <property type="match status" value="1"/>
</dbReference>
<evidence type="ECO:0000256" key="1">
    <source>
        <dbReference type="ARBA" id="ARBA00004173"/>
    </source>
</evidence>
<dbReference type="InParanoid" id="A0A1Z5T361"/>
<dbReference type="GO" id="GO:0006396">
    <property type="term" value="P:RNA processing"/>
    <property type="evidence" value="ECO:0007669"/>
    <property type="project" value="InterPro"/>
</dbReference>
<dbReference type="SMART" id="SM00535">
    <property type="entry name" value="RIBOc"/>
    <property type="match status" value="1"/>
</dbReference>
<evidence type="ECO:0000313" key="10">
    <source>
        <dbReference type="EMBL" id="OTA30442.1"/>
    </source>
</evidence>
<evidence type="ECO:0000313" key="11">
    <source>
        <dbReference type="Proteomes" id="UP000194280"/>
    </source>
</evidence>
<proteinExistence type="inferred from homology"/>
<evidence type="ECO:0000256" key="8">
    <source>
        <dbReference type="SAM" id="MobiDB-lite"/>
    </source>
</evidence>
<evidence type="ECO:0000256" key="6">
    <source>
        <dbReference type="ARBA" id="ARBA00024034"/>
    </source>
</evidence>
<dbReference type="EMBL" id="MUNK01000139">
    <property type="protein sequence ID" value="OTA30442.1"/>
    <property type="molecule type" value="Genomic_DNA"/>
</dbReference>
<gene>
    <name evidence="10" type="ORF">BTJ68_10083</name>
</gene>
<dbReference type="CDD" id="cd19873">
    <property type="entry name" value="DSRM_MRPL3_like"/>
    <property type="match status" value="1"/>
</dbReference>
<dbReference type="OrthoDB" id="67027at2759"/>
<feature type="region of interest" description="Disordered" evidence="8">
    <location>
        <begin position="227"/>
        <end position="255"/>
    </location>
</feature>
<dbReference type="STRING" id="1157616.A0A1Z5T361"/>
<keyword evidence="5" id="KW-0687">Ribonucleoprotein</keyword>
<dbReference type="SUPFAM" id="SSF54768">
    <property type="entry name" value="dsRNA-binding domain-like"/>
    <property type="match status" value="1"/>
</dbReference>